<feature type="transmembrane region" description="Helical" evidence="6">
    <location>
        <begin position="140"/>
        <end position="163"/>
    </location>
</feature>
<keyword evidence="3 6" id="KW-0812">Transmembrane</keyword>
<dbReference type="InterPro" id="IPR000537">
    <property type="entry name" value="UbiA_prenyltransferase"/>
</dbReference>
<protein>
    <submittedName>
        <fullName evidence="7">Geranylgeranylglycerol-phosphate geranylgeranyltransferase</fullName>
    </submittedName>
</protein>
<feature type="transmembrane region" description="Helical" evidence="6">
    <location>
        <begin position="286"/>
        <end position="303"/>
    </location>
</feature>
<feature type="transmembrane region" description="Helical" evidence="6">
    <location>
        <begin position="169"/>
        <end position="190"/>
    </location>
</feature>
<accession>A0ABY9RDT7</accession>
<evidence type="ECO:0000313" key="7">
    <source>
        <dbReference type="EMBL" id="WMW78810.1"/>
    </source>
</evidence>
<evidence type="ECO:0000256" key="3">
    <source>
        <dbReference type="ARBA" id="ARBA00022692"/>
    </source>
</evidence>
<organism evidence="7 8">
    <name type="scientific">Flavobacterium nakdongensis</name>
    <dbReference type="NCBI Taxonomy" id="3073563"/>
    <lineage>
        <taxon>Bacteria</taxon>
        <taxon>Pseudomonadati</taxon>
        <taxon>Bacteroidota</taxon>
        <taxon>Flavobacteriia</taxon>
        <taxon>Flavobacteriales</taxon>
        <taxon>Flavobacteriaceae</taxon>
        <taxon>Flavobacterium</taxon>
    </lineage>
</organism>
<evidence type="ECO:0000256" key="4">
    <source>
        <dbReference type="ARBA" id="ARBA00022989"/>
    </source>
</evidence>
<feature type="transmembrane region" description="Helical" evidence="6">
    <location>
        <begin position="7"/>
        <end position="27"/>
    </location>
</feature>
<proteinExistence type="predicted"/>
<dbReference type="Gene3D" id="1.10.357.140">
    <property type="entry name" value="UbiA prenyltransferase"/>
    <property type="match status" value="1"/>
</dbReference>
<gene>
    <name evidence="7" type="ORF">RF683_05030</name>
</gene>
<comment type="subcellular location">
    <subcellularLocation>
        <location evidence="1">Membrane</location>
        <topology evidence="1">Multi-pass membrane protein</topology>
    </subcellularLocation>
</comment>
<feature type="transmembrane region" description="Helical" evidence="6">
    <location>
        <begin position="39"/>
        <end position="62"/>
    </location>
</feature>
<evidence type="ECO:0000313" key="8">
    <source>
        <dbReference type="Proteomes" id="UP001180481"/>
    </source>
</evidence>
<dbReference type="EMBL" id="CP133721">
    <property type="protein sequence ID" value="WMW78810.1"/>
    <property type="molecule type" value="Genomic_DNA"/>
</dbReference>
<keyword evidence="8" id="KW-1185">Reference proteome</keyword>
<feature type="transmembrane region" description="Helical" evidence="6">
    <location>
        <begin position="220"/>
        <end position="240"/>
    </location>
</feature>
<evidence type="ECO:0000256" key="2">
    <source>
        <dbReference type="ARBA" id="ARBA00022475"/>
    </source>
</evidence>
<feature type="transmembrane region" description="Helical" evidence="6">
    <location>
        <begin position="87"/>
        <end position="105"/>
    </location>
</feature>
<keyword evidence="5 6" id="KW-0472">Membrane</keyword>
<name>A0ABY9RDT7_9FLAO</name>
<dbReference type="Proteomes" id="UP001180481">
    <property type="component" value="Chromosome"/>
</dbReference>
<dbReference type="InterPro" id="IPR044878">
    <property type="entry name" value="UbiA_sf"/>
</dbReference>
<dbReference type="PANTHER" id="PTHR42723:SF1">
    <property type="entry name" value="CHLOROPHYLL SYNTHASE, CHLOROPLASTIC"/>
    <property type="match status" value="1"/>
</dbReference>
<dbReference type="Pfam" id="PF01040">
    <property type="entry name" value="UbiA"/>
    <property type="match status" value="1"/>
</dbReference>
<dbReference type="InterPro" id="IPR050475">
    <property type="entry name" value="Prenyltransferase_related"/>
</dbReference>
<feature type="transmembrane region" description="Helical" evidence="6">
    <location>
        <begin position="111"/>
        <end position="128"/>
    </location>
</feature>
<dbReference type="CDD" id="cd13961">
    <property type="entry name" value="PT_UbiA_DGGGPS"/>
    <property type="match status" value="1"/>
</dbReference>
<dbReference type="NCBIfam" id="NF009512">
    <property type="entry name" value="PRK12872.1-1"/>
    <property type="match status" value="1"/>
</dbReference>
<reference evidence="7" key="1">
    <citation type="submission" date="2023-09" db="EMBL/GenBank/DDBJ databases">
        <title>Flavobacterium sp. 20NA77.7 isolated from freshwater.</title>
        <authorList>
            <person name="Le V."/>
            <person name="Ko S.-R."/>
            <person name="Ahn C.-Y."/>
            <person name="Oh H.-M."/>
        </authorList>
    </citation>
    <scope>NUCLEOTIDE SEQUENCE</scope>
    <source>
        <strain evidence="7">20NA77.7</strain>
    </source>
</reference>
<evidence type="ECO:0000256" key="5">
    <source>
        <dbReference type="ARBA" id="ARBA00023136"/>
    </source>
</evidence>
<evidence type="ECO:0000256" key="1">
    <source>
        <dbReference type="ARBA" id="ARBA00004141"/>
    </source>
</evidence>
<feature type="transmembrane region" description="Helical" evidence="6">
    <location>
        <begin position="246"/>
        <end position="266"/>
    </location>
</feature>
<keyword evidence="2" id="KW-1003">Cell membrane</keyword>
<sequence length="305" mass="34486">MKNFLKLIRIEQLTFIALVQLILKYTFLDYATVQALANWQYALLVVASLCIAAGGFIINDIFDVEVDAINRPNQVYIGTYFSEKTAYNWYFGLNIVGVGIGFYLSRVVERPSYAAIFIICSALYYVYSNGLKQIPIIGNGIVALLMAINLLVIGFFNLFPTVYKGNETLIMNLFSIIVDYAIMIFLLFFAQEILKTIKNKDGDSQYELTTVATSFGTKKALLLVSSLILILLAFIVYYLITNLAYMPYVIGYVILLMIAPLLFFILRSFQANTQRDFILLEKILKVVSVTTMLSLSVIVLVGYRH</sequence>
<evidence type="ECO:0000256" key="6">
    <source>
        <dbReference type="SAM" id="Phobius"/>
    </source>
</evidence>
<keyword evidence="4 6" id="KW-1133">Transmembrane helix</keyword>
<dbReference type="RefSeq" id="WP_309533101.1">
    <property type="nucleotide sequence ID" value="NZ_CP133721.1"/>
</dbReference>
<dbReference type="PANTHER" id="PTHR42723">
    <property type="entry name" value="CHLOROPHYLL SYNTHASE"/>
    <property type="match status" value="1"/>
</dbReference>